<dbReference type="EMBL" id="JAENRR010000082">
    <property type="protein sequence ID" value="MBK3519660.1"/>
    <property type="molecule type" value="Genomic_DNA"/>
</dbReference>
<name>A0ABS1HQ94_9BACT</name>
<keyword evidence="2" id="KW-0472">Membrane</keyword>
<proteinExistence type="predicted"/>
<keyword evidence="3" id="KW-0732">Signal</keyword>
<comment type="caution">
    <text evidence="5">The sequence shown here is derived from an EMBL/GenBank/DDBJ whole genome shotgun (WGS) entry which is preliminary data.</text>
</comment>
<evidence type="ECO:0000256" key="2">
    <source>
        <dbReference type="ARBA" id="ARBA00023136"/>
    </source>
</evidence>
<gene>
    <name evidence="5" type="ORF">JIV24_20130</name>
</gene>
<feature type="signal peptide" evidence="3">
    <location>
        <begin position="1"/>
        <end position="30"/>
    </location>
</feature>
<evidence type="ECO:0000313" key="5">
    <source>
        <dbReference type="EMBL" id="MBK3519660.1"/>
    </source>
</evidence>
<organism evidence="5 6">
    <name type="scientific">Carboxylicivirga marina</name>
    <dbReference type="NCBI Taxonomy" id="2800988"/>
    <lineage>
        <taxon>Bacteria</taxon>
        <taxon>Pseudomonadati</taxon>
        <taxon>Bacteroidota</taxon>
        <taxon>Bacteroidia</taxon>
        <taxon>Marinilabiliales</taxon>
        <taxon>Marinilabiliaceae</taxon>
        <taxon>Carboxylicivirga</taxon>
    </lineage>
</organism>
<accession>A0ABS1HQ94</accession>
<evidence type="ECO:0000256" key="1">
    <source>
        <dbReference type="ARBA" id="ARBA00004370"/>
    </source>
</evidence>
<dbReference type="Proteomes" id="UP000605676">
    <property type="component" value="Unassembled WGS sequence"/>
</dbReference>
<comment type="subcellular location">
    <subcellularLocation>
        <location evidence="1">Membrane</location>
    </subcellularLocation>
</comment>
<reference evidence="5 6" key="1">
    <citation type="submission" date="2021-01" db="EMBL/GenBank/DDBJ databases">
        <title>Carboxyliciviraga sp.nov., isolated from coastal sediments.</title>
        <authorList>
            <person name="Lu D."/>
            <person name="Zhang T."/>
        </authorList>
    </citation>
    <scope>NUCLEOTIDE SEQUENCE [LARGE SCALE GENOMIC DNA]</scope>
    <source>
        <strain evidence="5 6">N1Y132</strain>
    </source>
</reference>
<evidence type="ECO:0000313" key="6">
    <source>
        <dbReference type="Proteomes" id="UP000605676"/>
    </source>
</evidence>
<dbReference type="RefSeq" id="WP_200466877.1">
    <property type="nucleotide sequence ID" value="NZ_JAENRR010000082.1"/>
</dbReference>
<feature type="chain" id="PRO_5045755615" evidence="3">
    <location>
        <begin position="31"/>
        <end position="379"/>
    </location>
</feature>
<sequence>MVNQLLNKYHALLKAMTCFLLLTASTHVSSQDTTNVFVKTLHNIDSLVTESLSSEGGIVPAPMFNPTMGTGIAVLPVYVYRIKGTHPETNPSTSQGILFFNFTGSFLAGAKQTLYFNRNKFWLDAYVGYASMTFENYIKGSDKKETVQFKGFVSNVSFAFKVKEHFFLGPIMSNSYLLEELSEQFGSSGDNDNFYWYHVPGLKVSYDSRDNLFYPESGWFSSLSYETLIHNPSYSYNFDKIILGISNYQIISKDKSKLIATRFFGQAGIGKLPLHEMASPGASPILRGYITGNYLNSSMISVQSELRWMFNERWGAVGFAGYGWLFDEPRNIEDNISLPSIGTGVRYRIFPTFKINLGLDVAFGRDGSANVYFKLSESF</sequence>
<evidence type="ECO:0000259" key="4">
    <source>
        <dbReference type="Pfam" id="PF01103"/>
    </source>
</evidence>
<feature type="domain" description="Bacterial surface antigen (D15)" evidence="4">
    <location>
        <begin position="201"/>
        <end position="379"/>
    </location>
</feature>
<dbReference type="InterPro" id="IPR000184">
    <property type="entry name" value="Bac_surfAg_D15"/>
</dbReference>
<evidence type="ECO:0000256" key="3">
    <source>
        <dbReference type="SAM" id="SignalP"/>
    </source>
</evidence>
<protein>
    <submittedName>
        <fullName evidence="5">BamA/TamA family outer membrane protein</fullName>
    </submittedName>
</protein>
<keyword evidence="6" id="KW-1185">Reference proteome</keyword>
<dbReference type="Gene3D" id="2.40.160.50">
    <property type="entry name" value="membrane protein fhac: a member of the omp85/tpsb transporter family"/>
    <property type="match status" value="1"/>
</dbReference>
<dbReference type="Pfam" id="PF01103">
    <property type="entry name" value="Omp85"/>
    <property type="match status" value="1"/>
</dbReference>